<evidence type="ECO:0000313" key="2">
    <source>
        <dbReference type="EMBL" id="OHX64210.1"/>
    </source>
</evidence>
<dbReference type="EMBL" id="JRYR02000002">
    <property type="protein sequence ID" value="OHX64210.1"/>
    <property type="molecule type" value="Genomic_DNA"/>
</dbReference>
<keyword evidence="1" id="KW-0472">Membrane</keyword>
<dbReference type="AlphaFoldDB" id="A0A1S1YT58"/>
<dbReference type="STRING" id="915059.NH26_21640"/>
<sequence>MIRSRIWQPKTNVTSQTIYKDHYYLSNLIEKKWLHKLIGTWGNTKYIFKYTINLNTNIKIFNDEYKDIGKININFLGTEAKIFIDNEVYYWKAKNMIQKKWQIRSTKEDKILNEKGQFYSNDLPKGHRGILNLSGHAIQHFNNYYLLSASSFVLTSLLFFYFV</sequence>
<dbReference type="Proteomes" id="UP000179797">
    <property type="component" value="Unassembled WGS sequence"/>
</dbReference>
<dbReference type="OrthoDB" id="960678at2"/>
<dbReference type="RefSeq" id="WP_044220989.1">
    <property type="nucleotide sequence ID" value="NZ_JRYR02000002.1"/>
</dbReference>
<organism evidence="2 3">
    <name type="scientific">Flammeovirga pacifica</name>
    <dbReference type="NCBI Taxonomy" id="915059"/>
    <lineage>
        <taxon>Bacteria</taxon>
        <taxon>Pseudomonadati</taxon>
        <taxon>Bacteroidota</taxon>
        <taxon>Cytophagia</taxon>
        <taxon>Cytophagales</taxon>
        <taxon>Flammeovirgaceae</taxon>
        <taxon>Flammeovirga</taxon>
    </lineage>
</organism>
<feature type="transmembrane region" description="Helical" evidence="1">
    <location>
        <begin position="144"/>
        <end position="162"/>
    </location>
</feature>
<protein>
    <submittedName>
        <fullName evidence="2">Uncharacterized protein</fullName>
    </submittedName>
</protein>
<name>A0A1S1YT58_FLAPC</name>
<gene>
    <name evidence="2" type="ORF">NH26_21640</name>
</gene>
<reference evidence="2 3" key="1">
    <citation type="journal article" date="2012" name="Int. J. Syst. Evol. Microbiol.">
        <title>Flammeovirga pacifica sp. nov., isolated from deep-sea sediment.</title>
        <authorList>
            <person name="Xu H."/>
            <person name="Fu Y."/>
            <person name="Yang N."/>
            <person name="Ding Z."/>
            <person name="Lai Q."/>
            <person name="Zeng R."/>
        </authorList>
    </citation>
    <scope>NUCLEOTIDE SEQUENCE [LARGE SCALE GENOMIC DNA]</scope>
    <source>
        <strain evidence="3">DSM 24597 / LMG 26175 / WPAGA1</strain>
    </source>
</reference>
<evidence type="ECO:0000256" key="1">
    <source>
        <dbReference type="SAM" id="Phobius"/>
    </source>
</evidence>
<keyword evidence="1" id="KW-0812">Transmembrane</keyword>
<proteinExistence type="predicted"/>
<accession>A0A1S1YT58</accession>
<keyword evidence="1" id="KW-1133">Transmembrane helix</keyword>
<comment type="caution">
    <text evidence="2">The sequence shown here is derived from an EMBL/GenBank/DDBJ whole genome shotgun (WGS) entry which is preliminary data.</text>
</comment>
<keyword evidence="3" id="KW-1185">Reference proteome</keyword>
<evidence type="ECO:0000313" key="3">
    <source>
        <dbReference type="Proteomes" id="UP000179797"/>
    </source>
</evidence>